<dbReference type="GO" id="GO:0008876">
    <property type="term" value="F:quinoprotein glucose dehydrogenase activity"/>
    <property type="evidence" value="ECO:0007669"/>
    <property type="project" value="UniProtKB-EC"/>
</dbReference>
<dbReference type="SUPFAM" id="SSF50952">
    <property type="entry name" value="Soluble quinoprotein glucose dehydrogenase"/>
    <property type="match status" value="1"/>
</dbReference>
<gene>
    <name evidence="3" type="primary">gdhB_4</name>
    <name evidence="3" type="ORF">Pr1d_45540</name>
</gene>
<dbReference type="EMBL" id="CP042913">
    <property type="protein sequence ID" value="QEG37213.1"/>
    <property type="molecule type" value="Genomic_DNA"/>
</dbReference>
<evidence type="ECO:0000313" key="3">
    <source>
        <dbReference type="EMBL" id="QEG37213.1"/>
    </source>
</evidence>
<dbReference type="Proteomes" id="UP000323917">
    <property type="component" value="Chromosome"/>
</dbReference>
<accession>A0A5B9QTG4</accession>
<dbReference type="KEGG" id="bgok:Pr1d_45540"/>
<keyword evidence="3" id="KW-0560">Oxidoreductase</keyword>
<feature type="domain" description="Glucose/Sorbosone dehydrogenase" evidence="2">
    <location>
        <begin position="63"/>
        <end position="405"/>
    </location>
</feature>
<dbReference type="PANTHER" id="PTHR19328">
    <property type="entry name" value="HEDGEHOG-INTERACTING PROTEIN"/>
    <property type="match status" value="1"/>
</dbReference>
<dbReference type="InterPro" id="IPR011041">
    <property type="entry name" value="Quinoprot_gluc/sorb_DH_b-prop"/>
</dbReference>
<dbReference type="PANTHER" id="PTHR19328:SF75">
    <property type="entry name" value="ALDOSE SUGAR DEHYDROGENASE YLII"/>
    <property type="match status" value="1"/>
</dbReference>
<dbReference type="InterPro" id="IPR011042">
    <property type="entry name" value="6-blade_b-propeller_TolB-like"/>
</dbReference>
<dbReference type="Gene3D" id="2.120.10.30">
    <property type="entry name" value="TolB, C-terminal domain"/>
    <property type="match status" value="1"/>
</dbReference>
<evidence type="ECO:0000256" key="1">
    <source>
        <dbReference type="SAM" id="MobiDB-lite"/>
    </source>
</evidence>
<dbReference type="EC" id="1.1.5.2" evidence="3"/>
<proteinExistence type="predicted"/>
<dbReference type="InterPro" id="IPR012938">
    <property type="entry name" value="Glc/Sorbosone_DH"/>
</dbReference>
<organism evidence="3 4">
    <name type="scientific">Bythopirellula goksoeyrii</name>
    <dbReference type="NCBI Taxonomy" id="1400387"/>
    <lineage>
        <taxon>Bacteria</taxon>
        <taxon>Pseudomonadati</taxon>
        <taxon>Planctomycetota</taxon>
        <taxon>Planctomycetia</taxon>
        <taxon>Pirellulales</taxon>
        <taxon>Lacipirellulaceae</taxon>
        <taxon>Bythopirellula</taxon>
    </lineage>
</organism>
<sequence length="503" mass="52972">MRLLPNCLGKTFPILVVLSLNVPSVADHILPPITMGDIAIRLQPIATGLAAPLYGTSPPGDTSRLFVLEQNGLVRIVENGSLLPGAALDLQSTVSPPFNPASANDERGLLGMAFHPDYSDSASPGFGKLYTYTSQPIPDGTTPTYVTPNADPLNPAAQNFKMVVSEWTVTPGDANVIDPSSEREVISLGQNAGNHNGGTLAFGPDGYLYLSTGDGGNRDDVGAGHLEPGGNAQSLTTPLGKVLRFDPLIPSSTAGSGDPVSTNGQYRIPTTNPFKGPGEVPEIYAYGLRNPYRFSFDRTDLGGTGDLILADVGQNNIEEINRIVLGGNYGWAMKEGTFIFDRTNGTVVGANSPGIPAGLIDPISGPLGTLQYDHGDGISITGGFVYRGTAIPELVGKYIFGDLALRNAPPRVDGRLFYADLQMGEIKEFMLPQFAAGILPDGLTVHGFGEDADGEIYAMVTNTPANGTGGIVYKFVAIPEPASLVLVGMVIGIMPLRRFLRSV</sequence>
<keyword evidence="4" id="KW-1185">Reference proteome</keyword>
<feature type="region of interest" description="Disordered" evidence="1">
    <location>
        <begin position="252"/>
        <end position="274"/>
    </location>
</feature>
<reference evidence="3 4" key="1">
    <citation type="submission" date="2019-08" db="EMBL/GenBank/DDBJ databases">
        <title>Deep-cultivation of Planctomycetes and their phenomic and genomic characterization uncovers novel biology.</title>
        <authorList>
            <person name="Wiegand S."/>
            <person name="Jogler M."/>
            <person name="Boedeker C."/>
            <person name="Pinto D."/>
            <person name="Vollmers J."/>
            <person name="Rivas-Marin E."/>
            <person name="Kohn T."/>
            <person name="Peeters S.H."/>
            <person name="Heuer A."/>
            <person name="Rast P."/>
            <person name="Oberbeckmann S."/>
            <person name="Bunk B."/>
            <person name="Jeske O."/>
            <person name="Meyerdierks A."/>
            <person name="Storesund J.E."/>
            <person name="Kallscheuer N."/>
            <person name="Luecker S."/>
            <person name="Lage O.M."/>
            <person name="Pohl T."/>
            <person name="Merkel B.J."/>
            <person name="Hornburger P."/>
            <person name="Mueller R.-W."/>
            <person name="Bruemmer F."/>
            <person name="Labrenz M."/>
            <person name="Spormann A.M."/>
            <person name="Op den Camp H."/>
            <person name="Overmann J."/>
            <person name="Amann R."/>
            <person name="Jetten M.S.M."/>
            <person name="Mascher T."/>
            <person name="Medema M.H."/>
            <person name="Devos D.P."/>
            <person name="Kaster A.-K."/>
            <person name="Ovreas L."/>
            <person name="Rohde M."/>
            <person name="Galperin M.Y."/>
            <person name="Jogler C."/>
        </authorList>
    </citation>
    <scope>NUCLEOTIDE SEQUENCE [LARGE SCALE GENOMIC DNA]</scope>
    <source>
        <strain evidence="3 4">Pr1d</strain>
    </source>
</reference>
<dbReference type="AlphaFoldDB" id="A0A5B9QTG4"/>
<feature type="compositionally biased region" description="Polar residues" evidence="1">
    <location>
        <begin position="252"/>
        <end position="273"/>
    </location>
</feature>
<dbReference type="Pfam" id="PF07995">
    <property type="entry name" value="GSDH"/>
    <property type="match status" value="1"/>
</dbReference>
<name>A0A5B9QTG4_9BACT</name>
<dbReference type="RefSeq" id="WP_148076481.1">
    <property type="nucleotide sequence ID" value="NZ_CP042913.1"/>
</dbReference>
<evidence type="ECO:0000259" key="2">
    <source>
        <dbReference type="Pfam" id="PF07995"/>
    </source>
</evidence>
<protein>
    <submittedName>
        <fullName evidence="3">Quinoprotein glucose dehydrogenase B</fullName>
        <ecNumber evidence="3">1.1.5.2</ecNumber>
    </submittedName>
</protein>
<evidence type="ECO:0000313" key="4">
    <source>
        <dbReference type="Proteomes" id="UP000323917"/>
    </source>
</evidence>
<dbReference type="OrthoDB" id="9770043at2"/>